<feature type="transmembrane region" description="Helical" evidence="5">
    <location>
        <begin position="320"/>
        <end position="338"/>
    </location>
</feature>
<dbReference type="Pfam" id="PF07690">
    <property type="entry name" value="MFS_1"/>
    <property type="match status" value="1"/>
</dbReference>
<organism evidence="7 9">
    <name type="scientific">Erinaceus europaeus</name>
    <name type="common">Western European hedgehog</name>
    <dbReference type="NCBI Taxonomy" id="9365"/>
    <lineage>
        <taxon>Eukaryota</taxon>
        <taxon>Metazoa</taxon>
        <taxon>Chordata</taxon>
        <taxon>Craniata</taxon>
        <taxon>Vertebrata</taxon>
        <taxon>Euteleostomi</taxon>
        <taxon>Mammalia</taxon>
        <taxon>Eutheria</taxon>
        <taxon>Laurasiatheria</taxon>
        <taxon>Eulipotyphla</taxon>
        <taxon>Erinaceidae</taxon>
        <taxon>Erinaceinae</taxon>
        <taxon>Erinaceus</taxon>
    </lineage>
</organism>
<comment type="subcellular location">
    <subcellularLocation>
        <location evidence="1">Membrane</location>
        <topology evidence="1">Multi-pass membrane protein</topology>
    </subcellularLocation>
</comment>
<reference evidence="8 9" key="1">
    <citation type="submission" date="2025-05" db="UniProtKB">
        <authorList>
            <consortium name="RefSeq"/>
        </authorList>
    </citation>
    <scope>IDENTIFICATION</scope>
</reference>
<dbReference type="InterPro" id="IPR011701">
    <property type="entry name" value="MFS"/>
</dbReference>
<dbReference type="OrthoDB" id="9658856at2759"/>
<dbReference type="RefSeq" id="XP_060045257.1">
    <property type="nucleotide sequence ID" value="XM_060189274.1"/>
</dbReference>
<feature type="transmembrane region" description="Helical" evidence="5">
    <location>
        <begin position="190"/>
        <end position="212"/>
    </location>
</feature>
<feature type="transmembrane region" description="Helical" evidence="5">
    <location>
        <begin position="25"/>
        <end position="42"/>
    </location>
</feature>
<keyword evidence="7" id="KW-1185">Reference proteome</keyword>
<feature type="transmembrane region" description="Helical" evidence="5">
    <location>
        <begin position="359"/>
        <end position="378"/>
    </location>
</feature>
<protein>
    <submittedName>
        <fullName evidence="8 9">Probable small intestine urate exporter isoform X1</fullName>
    </submittedName>
</protein>
<dbReference type="RefSeq" id="XP_016044998.2">
    <property type="nucleotide sequence ID" value="XM_016189512.2"/>
</dbReference>
<dbReference type="SUPFAM" id="SSF103473">
    <property type="entry name" value="MFS general substrate transporter"/>
    <property type="match status" value="1"/>
</dbReference>
<feature type="transmembrane region" description="Helical" evidence="5">
    <location>
        <begin position="218"/>
        <end position="241"/>
    </location>
</feature>
<accession>A0ABM3X8V5</accession>
<evidence type="ECO:0000313" key="8">
    <source>
        <dbReference type="RefSeq" id="XP_016044998.2"/>
    </source>
</evidence>
<name>A0ABM3X8V5_ERIEU</name>
<evidence type="ECO:0000256" key="2">
    <source>
        <dbReference type="ARBA" id="ARBA00022692"/>
    </source>
</evidence>
<feature type="transmembrane region" description="Helical" evidence="5">
    <location>
        <begin position="129"/>
        <end position="149"/>
    </location>
</feature>
<dbReference type="PANTHER" id="PTHR11662">
    <property type="entry name" value="SOLUTE CARRIER FAMILY 17"/>
    <property type="match status" value="1"/>
</dbReference>
<dbReference type="InterPro" id="IPR020846">
    <property type="entry name" value="MFS_dom"/>
</dbReference>
<feature type="transmembrane region" description="Helical" evidence="5">
    <location>
        <begin position="282"/>
        <end position="300"/>
    </location>
</feature>
<dbReference type="PANTHER" id="PTHR11662:SF284">
    <property type="entry name" value="SMALL INTESTINE URATE EXPORTER-RELATED"/>
    <property type="match status" value="1"/>
</dbReference>
<dbReference type="InterPro" id="IPR036259">
    <property type="entry name" value="MFS_trans_sf"/>
</dbReference>
<proteinExistence type="predicted"/>
<feature type="transmembrane region" description="Helical" evidence="5">
    <location>
        <begin position="384"/>
        <end position="403"/>
    </location>
</feature>
<feature type="transmembrane region" description="Helical" evidence="5">
    <location>
        <begin position="155"/>
        <end position="178"/>
    </location>
</feature>
<dbReference type="GeneID" id="103116075"/>
<evidence type="ECO:0000313" key="9">
    <source>
        <dbReference type="RefSeq" id="XP_060045257.1"/>
    </source>
</evidence>
<dbReference type="InterPro" id="IPR050382">
    <property type="entry name" value="MFS_Na/Anion_cotransporter"/>
</dbReference>
<dbReference type="Proteomes" id="UP001652624">
    <property type="component" value="Chromosome 4"/>
</dbReference>
<evidence type="ECO:0000256" key="1">
    <source>
        <dbReference type="ARBA" id="ARBA00004141"/>
    </source>
</evidence>
<gene>
    <name evidence="8 9" type="primary">SLC17A4</name>
</gene>
<keyword evidence="2 5" id="KW-0812">Transmembrane</keyword>
<keyword evidence="4 5" id="KW-0472">Membrane</keyword>
<dbReference type="Gene3D" id="1.20.1250.20">
    <property type="entry name" value="MFS general substrate transporter like domains"/>
    <property type="match status" value="2"/>
</dbReference>
<feature type="transmembrane region" description="Helical" evidence="5">
    <location>
        <begin position="453"/>
        <end position="470"/>
    </location>
</feature>
<sequence>MGDISSDDNLNVVQAHTSKKGFCSVHYGLAFILHFCNICIYTQQMNMSIVMPAMVNNATLSIQLNTSTEAPLTDSQDNRTETLQEYNAVAPTYDWSPETQGLILSSLNYGSLLTPIPSGYVAGVFGAKYVVGAGLLISSVLNLCIPLAADAGVTILIVLRIIQGIAQVMAITSQFSIWVRWAPPLERNKLITISLSGMVMGCFIILLTGGLLSQTTGWPYVFYIFGGMGCIYSFLWFFLVYENPMNHPFISTDEKEYIMSSLTQEGHSPGWSIPIKAMIKSLPLWAILLSTFTTYWRFYIVTTYSPTYMNSVLQDNFRDTGILSAVPFLISFVSYLIGGQLVDYLFSRKILRLITIRKVFSVFGVLFPSGLLFSLHWVKFSHNITIAFLMLSSAFGSFGEIGVQINCMDIAPRYAAFLRGVSQVFSYTAGAISPTVAGYFISLDSEFGWRNTFMLSAAIDIVGLIFFLIFSQAEIQDWAKEQMDTHL</sequence>
<evidence type="ECO:0000259" key="6">
    <source>
        <dbReference type="PROSITE" id="PS50850"/>
    </source>
</evidence>
<evidence type="ECO:0000256" key="3">
    <source>
        <dbReference type="ARBA" id="ARBA00022989"/>
    </source>
</evidence>
<evidence type="ECO:0000256" key="5">
    <source>
        <dbReference type="SAM" id="Phobius"/>
    </source>
</evidence>
<feature type="transmembrane region" description="Helical" evidence="5">
    <location>
        <begin position="424"/>
        <end position="441"/>
    </location>
</feature>
<dbReference type="CDD" id="cd17318">
    <property type="entry name" value="MFS_SLC17"/>
    <property type="match status" value="1"/>
</dbReference>
<feature type="domain" description="Major facilitator superfamily (MFS) profile" evidence="6">
    <location>
        <begin position="23"/>
        <end position="475"/>
    </location>
</feature>
<evidence type="ECO:0000256" key="4">
    <source>
        <dbReference type="ARBA" id="ARBA00023136"/>
    </source>
</evidence>
<dbReference type="eggNOG" id="KOG2532">
    <property type="taxonomic scope" value="Eukaryota"/>
</dbReference>
<evidence type="ECO:0000313" key="7">
    <source>
        <dbReference type="Proteomes" id="UP001652624"/>
    </source>
</evidence>
<dbReference type="PROSITE" id="PS50850">
    <property type="entry name" value="MFS"/>
    <property type="match status" value="1"/>
</dbReference>
<keyword evidence="3 5" id="KW-1133">Transmembrane helix</keyword>